<dbReference type="PANTHER" id="PTHR43713">
    <property type="entry name" value="GLUTAMATE-1-SEMIALDEHYDE 2,1-AMINOMUTASE"/>
    <property type="match status" value="1"/>
</dbReference>
<dbReference type="Gene3D" id="3.90.1150.10">
    <property type="entry name" value="Aspartate Aminotransferase, domain 1"/>
    <property type="match status" value="1"/>
</dbReference>
<evidence type="ECO:0008006" key="4">
    <source>
        <dbReference type="Google" id="ProtNLM"/>
    </source>
</evidence>
<dbReference type="Pfam" id="PF00202">
    <property type="entry name" value="Aminotran_3"/>
    <property type="match status" value="1"/>
</dbReference>
<sequence>MDKKNLLNELIKEYVLKHKKSEKFFEKASQYQIRGGSHNLRLFGPFPFYDVQCSGSKVTDVDGNTYVDFWQGHFANVLGHNPKIVLDVLLDYFQKGHGLTTGFPGECQVELAELILRQIEADKIRFTTSGTLATMYAIMLAKAFTRRGLVMKVGGGWHGAQPYALKGITVYDHGMH</sequence>
<accession>X0W089</accession>
<organism evidence="3">
    <name type="scientific">marine sediment metagenome</name>
    <dbReference type="NCBI Taxonomy" id="412755"/>
    <lineage>
        <taxon>unclassified sequences</taxon>
        <taxon>metagenomes</taxon>
        <taxon>ecological metagenomes</taxon>
    </lineage>
</organism>
<keyword evidence="2" id="KW-0663">Pyridoxal phosphate</keyword>
<comment type="caution">
    <text evidence="3">The sequence shown here is derived from an EMBL/GenBank/DDBJ whole genome shotgun (WGS) entry which is preliminary data.</text>
</comment>
<evidence type="ECO:0000256" key="2">
    <source>
        <dbReference type="ARBA" id="ARBA00022898"/>
    </source>
</evidence>
<dbReference type="InterPro" id="IPR015422">
    <property type="entry name" value="PyrdxlP-dep_Trfase_small"/>
</dbReference>
<dbReference type="PANTHER" id="PTHR43713:SF3">
    <property type="entry name" value="GLUTAMATE-1-SEMIALDEHYDE 2,1-AMINOMUTASE 1, CHLOROPLASTIC-RELATED"/>
    <property type="match status" value="1"/>
</dbReference>
<dbReference type="Gene3D" id="3.40.640.10">
    <property type="entry name" value="Type I PLP-dependent aspartate aminotransferase-like (Major domain)"/>
    <property type="match status" value="1"/>
</dbReference>
<evidence type="ECO:0000256" key="1">
    <source>
        <dbReference type="ARBA" id="ARBA00001933"/>
    </source>
</evidence>
<dbReference type="InterPro" id="IPR015421">
    <property type="entry name" value="PyrdxlP-dep_Trfase_major"/>
</dbReference>
<dbReference type="InterPro" id="IPR015424">
    <property type="entry name" value="PyrdxlP-dep_Trfase"/>
</dbReference>
<comment type="cofactor">
    <cofactor evidence="1">
        <name>pyridoxal 5'-phosphate</name>
        <dbReference type="ChEBI" id="CHEBI:597326"/>
    </cofactor>
</comment>
<reference evidence="3" key="1">
    <citation type="journal article" date="2014" name="Front. Microbiol.">
        <title>High frequency of phylogenetically diverse reductive dehalogenase-homologous genes in deep subseafloor sedimentary metagenomes.</title>
        <authorList>
            <person name="Kawai M."/>
            <person name="Futagami T."/>
            <person name="Toyoda A."/>
            <person name="Takaki Y."/>
            <person name="Nishi S."/>
            <person name="Hori S."/>
            <person name="Arai W."/>
            <person name="Tsubouchi T."/>
            <person name="Morono Y."/>
            <person name="Uchiyama I."/>
            <person name="Ito T."/>
            <person name="Fujiyama A."/>
            <person name="Inagaki F."/>
            <person name="Takami H."/>
        </authorList>
    </citation>
    <scope>NUCLEOTIDE SEQUENCE</scope>
    <source>
        <strain evidence="3">Expedition CK06-06</strain>
    </source>
</reference>
<dbReference type="GO" id="GO:0030170">
    <property type="term" value="F:pyridoxal phosphate binding"/>
    <property type="evidence" value="ECO:0007669"/>
    <property type="project" value="InterPro"/>
</dbReference>
<evidence type="ECO:0000313" key="3">
    <source>
        <dbReference type="EMBL" id="GAG06151.1"/>
    </source>
</evidence>
<dbReference type="GO" id="GO:0008483">
    <property type="term" value="F:transaminase activity"/>
    <property type="evidence" value="ECO:0007669"/>
    <property type="project" value="InterPro"/>
</dbReference>
<protein>
    <recommendedName>
        <fullName evidence="4">Glutamate-1-semialdehyde 2,1-aminomutase</fullName>
    </recommendedName>
</protein>
<name>X0W089_9ZZZZ</name>
<feature type="non-terminal residue" evidence="3">
    <location>
        <position position="176"/>
    </location>
</feature>
<dbReference type="EMBL" id="BARS01029581">
    <property type="protein sequence ID" value="GAG06151.1"/>
    <property type="molecule type" value="Genomic_DNA"/>
</dbReference>
<dbReference type="SUPFAM" id="SSF53383">
    <property type="entry name" value="PLP-dependent transferases"/>
    <property type="match status" value="1"/>
</dbReference>
<proteinExistence type="predicted"/>
<dbReference type="InterPro" id="IPR005814">
    <property type="entry name" value="Aminotrans_3"/>
</dbReference>
<dbReference type="AlphaFoldDB" id="X0W089"/>
<gene>
    <name evidence="3" type="ORF">S01H1_46217</name>
</gene>